<keyword evidence="3" id="KW-1185">Reference proteome</keyword>
<name>A0A5B7ZZG3_9BACT</name>
<evidence type="ECO:0000313" key="3">
    <source>
        <dbReference type="Proteomes" id="UP000305398"/>
    </source>
</evidence>
<sequence length="336" mass="35550">MHFLYAVTLLLGLLSVSVVSVAQRQPAVSSNPVKVLVVSPVVGETIDAKEKATYGLFPYYGANDFREARFVQSLTPDSTITLQTSFRDGSTKQRPFTAAEFQAVRASIADRQQLLNTKQTALNQGVTLADSLGQTYSVELYTGTSFIGMLITRRLTELDFQTKDLGRVTVQKANIKSMQPLTSGQAGKGWEPVGNGTRIFFAPTARSLRKGEGYVQDIDIIFLGANYGITDNISIGALVPVVPGVGLNVFALTPKVGFSVTDKVKAAAGVLFASGFGGSGGIAYGVGTYGTADSNATLGVGYLFAEGDIESSPVILVGGCHPRGPSPLAAQRNVYF</sequence>
<proteinExistence type="predicted"/>
<keyword evidence="1" id="KW-0732">Signal</keyword>
<reference evidence="2 3" key="1">
    <citation type="submission" date="2019-06" db="EMBL/GenBank/DDBJ databases">
        <authorList>
            <person name="Srinivasan S."/>
        </authorList>
    </citation>
    <scope>NUCLEOTIDE SEQUENCE [LARGE SCALE GENOMIC DNA]</scope>
    <source>
        <strain evidence="2 3">17J68-5</strain>
    </source>
</reference>
<feature type="chain" id="PRO_5022862474" evidence="1">
    <location>
        <begin position="23"/>
        <end position="336"/>
    </location>
</feature>
<feature type="signal peptide" evidence="1">
    <location>
        <begin position="1"/>
        <end position="22"/>
    </location>
</feature>
<dbReference type="AlphaFoldDB" id="A0A5B7ZZG3"/>
<protein>
    <submittedName>
        <fullName evidence="2">Uncharacterized protein</fullName>
    </submittedName>
</protein>
<dbReference type="Proteomes" id="UP000305398">
    <property type="component" value="Chromosome"/>
</dbReference>
<dbReference type="KEGG" id="hyj:FHG12_09885"/>
<dbReference type="OrthoDB" id="847214at2"/>
<evidence type="ECO:0000313" key="2">
    <source>
        <dbReference type="EMBL" id="QDA60400.1"/>
    </source>
</evidence>
<gene>
    <name evidence="2" type="ORF">FHG12_09885</name>
</gene>
<dbReference type="EMBL" id="CP040896">
    <property type="protein sequence ID" value="QDA60400.1"/>
    <property type="molecule type" value="Genomic_DNA"/>
</dbReference>
<accession>A0A5B7ZZG3</accession>
<evidence type="ECO:0000256" key="1">
    <source>
        <dbReference type="SAM" id="SignalP"/>
    </source>
</evidence>
<dbReference type="RefSeq" id="WP_139515576.1">
    <property type="nucleotide sequence ID" value="NZ_CP040896.1"/>
</dbReference>
<organism evidence="2 3">
    <name type="scientific">Hymenobacter jejuensis</name>
    <dbReference type="NCBI Taxonomy" id="2502781"/>
    <lineage>
        <taxon>Bacteria</taxon>
        <taxon>Pseudomonadati</taxon>
        <taxon>Bacteroidota</taxon>
        <taxon>Cytophagia</taxon>
        <taxon>Cytophagales</taxon>
        <taxon>Hymenobacteraceae</taxon>
        <taxon>Hymenobacter</taxon>
    </lineage>
</organism>